<dbReference type="HOGENOM" id="CLU_1380365_0_0_1"/>
<dbReference type="KEGG" id="ehx:EMIHUDRAFT_465176"/>
<keyword evidence="3" id="KW-1185">Reference proteome</keyword>
<organism evidence="2 3">
    <name type="scientific">Emiliania huxleyi (strain CCMP1516)</name>
    <dbReference type="NCBI Taxonomy" id="280463"/>
    <lineage>
        <taxon>Eukaryota</taxon>
        <taxon>Haptista</taxon>
        <taxon>Haptophyta</taxon>
        <taxon>Prymnesiophyceae</taxon>
        <taxon>Isochrysidales</taxon>
        <taxon>Noelaerhabdaceae</taxon>
        <taxon>Emiliania</taxon>
    </lineage>
</organism>
<keyword evidence="1" id="KW-0732">Signal</keyword>
<dbReference type="PROSITE" id="PS51318">
    <property type="entry name" value="TAT"/>
    <property type="match status" value="1"/>
</dbReference>
<dbReference type="EnsemblProtists" id="EOD10964">
    <property type="protein sequence ID" value="EOD10964"/>
    <property type="gene ID" value="EMIHUDRAFT_465176"/>
</dbReference>
<evidence type="ECO:0000313" key="3">
    <source>
        <dbReference type="Proteomes" id="UP000013827"/>
    </source>
</evidence>
<dbReference type="InterPro" id="IPR006311">
    <property type="entry name" value="TAT_signal"/>
</dbReference>
<feature type="chain" id="PRO_5044272792" evidence="1">
    <location>
        <begin position="39"/>
        <end position="198"/>
    </location>
</feature>
<feature type="signal peptide" evidence="1">
    <location>
        <begin position="1"/>
        <end position="38"/>
    </location>
</feature>
<reference evidence="2" key="2">
    <citation type="submission" date="2024-10" db="UniProtKB">
        <authorList>
            <consortium name="EnsemblProtists"/>
        </authorList>
    </citation>
    <scope>IDENTIFICATION</scope>
</reference>
<protein>
    <submittedName>
        <fullName evidence="2">Uncharacterized protein</fullName>
    </submittedName>
</protein>
<dbReference type="PaxDb" id="2903-EOD10964"/>
<name>A0A0D3II79_EMIH1</name>
<proteinExistence type="predicted"/>
<dbReference type="AlphaFoldDB" id="A0A0D3II79"/>
<dbReference type="Proteomes" id="UP000013827">
    <property type="component" value="Unassembled WGS sequence"/>
</dbReference>
<sequence>MLTVPPPQPRRRPAVLAVAALACLFLAGGALTPSRAAAEDDGTAADENAAAGKAAITAFYQIVDTLQKTQTAQNAYYGQVGAAYKAKSNGESSGPSGLDRAGTDAAIGEVGSLQDPVQNNMLDAGSAFVTGDVKNQTEIDALMAKDGAKHKTAAAMQSSALLMSVLGQAGKAFGAAASANAKHAFKSKPAVDEGDERL</sequence>
<dbReference type="GeneID" id="17257031"/>
<dbReference type="RefSeq" id="XP_005763393.1">
    <property type="nucleotide sequence ID" value="XM_005763336.1"/>
</dbReference>
<evidence type="ECO:0000313" key="2">
    <source>
        <dbReference type="EnsemblProtists" id="EOD10964"/>
    </source>
</evidence>
<reference evidence="3" key="1">
    <citation type="journal article" date="2013" name="Nature">
        <title>Pan genome of the phytoplankton Emiliania underpins its global distribution.</title>
        <authorList>
            <person name="Read B.A."/>
            <person name="Kegel J."/>
            <person name="Klute M.J."/>
            <person name="Kuo A."/>
            <person name="Lefebvre S.C."/>
            <person name="Maumus F."/>
            <person name="Mayer C."/>
            <person name="Miller J."/>
            <person name="Monier A."/>
            <person name="Salamov A."/>
            <person name="Young J."/>
            <person name="Aguilar M."/>
            <person name="Claverie J.M."/>
            <person name="Frickenhaus S."/>
            <person name="Gonzalez K."/>
            <person name="Herman E.K."/>
            <person name="Lin Y.C."/>
            <person name="Napier J."/>
            <person name="Ogata H."/>
            <person name="Sarno A.F."/>
            <person name="Shmutz J."/>
            <person name="Schroeder D."/>
            <person name="de Vargas C."/>
            <person name="Verret F."/>
            <person name="von Dassow P."/>
            <person name="Valentin K."/>
            <person name="Van de Peer Y."/>
            <person name="Wheeler G."/>
            <person name="Dacks J.B."/>
            <person name="Delwiche C.F."/>
            <person name="Dyhrman S.T."/>
            <person name="Glockner G."/>
            <person name="John U."/>
            <person name="Richards T."/>
            <person name="Worden A.Z."/>
            <person name="Zhang X."/>
            <person name="Grigoriev I.V."/>
            <person name="Allen A.E."/>
            <person name="Bidle K."/>
            <person name="Borodovsky M."/>
            <person name="Bowler C."/>
            <person name="Brownlee C."/>
            <person name="Cock J.M."/>
            <person name="Elias M."/>
            <person name="Gladyshev V.N."/>
            <person name="Groth M."/>
            <person name="Guda C."/>
            <person name="Hadaegh A."/>
            <person name="Iglesias-Rodriguez M.D."/>
            <person name="Jenkins J."/>
            <person name="Jones B.M."/>
            <person name="Lawson T."/>
            <person name="Leese F."/>
            <person name="Lindquist E."/>
            <person name="Lobanov A."/>
            <person name="Lomsadze A."/>
            <person name="Malik S.B."/>
            <person name="Marsh M.E."/>
            <person name="Mackinder L."/>
            <person name="Mock T."/>
            <person name="Mueller-Roeber B."/>
            <person name="Pagarete A."/>
            <person name="Parker M."/>
            <person name="Probert I."/>
            <person name="Quesneville H."/>
            <person name="Raines C."/>
            <person name="Rensing S.A."/>
            <person name="Riano-Pachon D.M."/>
            <person name="Richier S."/>
            <person name="Rokitta S."/>
            <person name="Shiraiwa Y."/>
            <person name="Soanes D.M."/>
            <person name="van der Giezen M."/>
            <person name="Wahlund T.M."/>
            <person name="Williams B."/>
            <person name="Wilson W."/>
            <person name="Wolfe G."/>
            <person name="Wurch L.L."/>
        </authorList>
    </citation>
    <scope>NUCLEOTIDE SEQUENCE</scope>
</reference>
<evidence type="ECO:0000256" key="1">
    <source>
        <dbReference type="SAM" id="SignalP"/>
    </source>
</evidence>
<accession>A0A0D3II79</accession>